<protein>
    <submittedName>
        <fullName evidence="1">Uncharacterized protein</fullName>
    </submittedName>
</protein>
<gene>
    <name evidence="1" type="ORF">RL72_00151</name>
</gene>
<organism evidence="1 2">
    <name type="scientific">Microbacterium azadirachtae</name>
    <dbReference type="NCBI Taxonomy" id="582680"/>
    <lineage>
        <taxon>Bacteria</taxon>
        <taxon>Bacillati</taxon>
        <taxon>Actinomycetota</taxon>
        <taxon>Actinomycetes</taxon>
        <taxon>Micrococcales</taxon>
        <taxon>Microbacteriaceae</taxon>
        <taxon>Microbacterium</taxon>
    </lineage>
</organism>
<sequence length="96" mass="10066">MIPSAIGVSAKIVASAVIRIGRRRRDPPAIVASCALIPFSRYWLTRSTSTIAFVTTMPMSMSTPISEATPSGTPVTICSRMAPVAANGTELSSRIG</sequence>
<accession>A0A0F0LJF1</accession>
<dbReference type="AlphaFoldDB" id="A0A0F0LJF1"/>
<comment type="caution">
    <text evidence="1">The sequence shown here is derived from an EMBL/GenBank/DDBJ whole genome shotgun (WGS) entry which is preliminary data.</text>
</comment>
<keyword evidence="2" id="KW-1185">Reference proteome</keyword>
<name>A0A0F0LJF1_9MICO</name>
<dbReference type="EMBL" id="JYIT01000037">
    <property type="protein sequence ID" value="KJL32799.1"/>
    <property type="molecule type" value="Genomic_DNA"/>
</dbReference>
<evidence type="ECO:0000313" key="2">
    <source>
        <dbReference type="Proteomes" id="UP000033448"/>
    </source>
</evidence>
<reference evidence="1 2" key="1">
    <citation type="submission" date="2015-02" db="EMBL/GenBank/DDBJ databases">
        <title>Draft genome sequences of ten Microbacterium spp. with emphasis on heavy metal contaminated environments.</title>
        <authorList>
            <person name="Corretto E."/>
        </authorList>
    </citation>
    <scope>NUCLEOTIDE SEQUENCE [LARGE SCALE GENOMIC DNA]</scope>
    <source>
        <strain evidence="1 2">DSM 23848</strain>
    </source>
</reference>
<proteinExistence type="predicted"/>
<dbReference type="Proteomes" id="UP000033448">
    <property type="component" value="Unassembled WGS sequence"/>
</dbReference>
<evidence type="ECO:0000313" key="1">
    <source>
        <dbReference type="EMBL" id="KJL32799.1"/>
    </source>
</evidence>